<accession>A0A3M7QGM4</accession>
<protein>
    <submittedName>
        <fullName evidence="1">Uncharacterized protein</fullName>
    </submittedName>
</protein>
<gene>
    <name evidence="1" type="ORF">BpHYR1_005420</name>
</gene>
<reference evidence="1 2" key="1">
    <citation type="journal article" date="2018" name="Sci. Rep.">
        <title>Genomic signatures of local adaptation to the degree of environmental predictability in rotifers.</title>
        <authorList>
            <person name="Franch-Gras L."/>
            <person name="Hahn C."/>
            <person name="Garcia-Roger E.M."/>
            <person name="Carmona M.J."/>
            <person name="Serra M."/>
            <person name="Gomez A."/>
        </authorList>
    </citation>
    <scope>NUCLEOTIDE SEQUENCE [LARGE SCALE GENOMIC DNA]</scope>
    <source>
        <strain evidence="1">HYR1</strain>
    </source>
</reference>
<evidence type="ECO:0000313" key="1">
    <source>
        <dbReference type="EMBL" id="RNA10115.1"/>
    </source>
</evidence>
<proteinExistence type="predicted"/>
<evidence type="ECO:0000313" key="2">
    <source>
        <dbReference type="Proteomes" id="UP000276133"/>
    </source>
</evidence>
<organism evidence="1 2">
    <name type="scientific">Brachionus plicatilis</name>
    <name type="common">Marine rotifer</name>
    <name type="synonym">Brachionus muelleri</name>
    <dbReference type="NCBI Taxonomy" id="10195"/>
    <lineage>
        <taxon>Eukaryota</taxon>
        <taxon>Metazoa</taxon>
        <taxon>Spiralia</taxon>
        <taxon>Gnathifera</taxon>
        <taxon>Rotifera</taxon>
        <taxon>Eurotatoria</taxon>
        <taxon>Monogononta</taxon>
        <taxon>Pseudotrocha</taxon>
        <taxon>Ploima</taxon>
        <taxon>Brachionidae</taxon>
        <taxon>Brachionus</taxon>
    </lineage>
</organism>
<dbReference type="EMBL" id="REGN01006299">
    <property type="protein sequence ID" value="RNA10115.1"/>
    <property type="molecule type" value="Genomic_DNA"/>
</dbReference>
<sequence>MFERLFSQFCPFIHSSLFWTMNSRLSSTPSKKSSSFKLDALNRVVTVLCPRRSEANLSASAIISAQSLSSRTGSIAGFRKPREKFLFVDNLISTPCYATSYYILKNNSLLFRAFY</sequence>
<dbReference type="AlphaFoldDB" id="A0A3M7QGM4"/>
<keyword evidence="2" id="KW-1185">Reference proteome</keyword>
<dbReference type="Proteomes" id="UP000276133">
    <property type="component" value="Unassembled WGS sequence"/>
</dbReference>
<name>A0A3M7QGM4_BRAPC</name>
<comment type="caution">
    <text evidence="1">The sequence shown here is derived from an EMBL/GenBank/DDBJ whole genome shotgun (WGS) entry which is preliminary data.</text>
</comment>